<evidence type="ECO:0000259" key="1">
    <source>
        <dbReference type="PROSITE" id="PS51186"/>
    </source>
</evidence>
<accession>A0AAD4AEU6</accession>
<dbReference type="InterPro" id="IPR000182">
    <property type="entry name" value="GNAT_dom"/>
</dbReference>
<feature type="domain" description="N-acetyltransferase" evidence="1">
    <location>
        <begin position="99"/>
        <end position="225"/>
    </location>
</feature>
<name>A0AAD4AEU6_9GAMM</name>
<evidence type="ECO:0000313" key="2">
    <source>
        <dbReference type="EMBL" id="KAF7764563.1"/>
    </source>
</evidence>
<comment type="caution">
    <text evidence="2">The sequence shown here is derived from an EMBL/GenBank/DDBJ whole genome shotgun (WGS) entry which is preliminary data.</text>
</comment>
<dbReference type="Gene3D" id="3.40.630.30">
    <property type="match status" value="1"/>
</dbReference>
<reference evidence="2" key="1">
    <citation type="journal article" date="2012" name="J. Bacteriol.">
        <title>Genome sequences of type strains of seven species of the marine bacterium Pseudoalteromonas.</title>
        <authorList>
            <person name="Xie B.B."/>
            <person name="Shu Y.L."/>
            <person name="Qin Q.L."/>
            <person name="Rong J.C."/>
            <person name="Zhang X.Y."/>
            <person name="Chen X.L."/>
            <person name="Shi M."/>
            <person name="He H.L."/>
            <person name="Zhou B.C."/>
            <person name="Zhang Y.Z."/>
        </authorList>
    </citation>
    <scope>NUCLEOTIDE SEQUENCE</scope>
    <source>
        <strain evidence="2">DSM 8771</strain>
    </source>
</reference>
<dbReference type="PROSITE" id="PS51186">
    <property type="entry name" value="GNAT"/>
    <property type="match status" value="1"/>
</dbReference>
<dbReference type="EMBL" id="AHBZ03000027">
    <property type="protein sequence ID" value="KAF7764563.1"/>
    <property type="molecule type" value="Genomic_DNA"/>
</dbReference>
<dbReference type="AlphaFoldDB" id="A0AAD4AEU6"/>
<dbReference type="CDD" id="cd04301">
    <property type="entry name" value="NAT_SF"/>
    <property type="match status" value="1"/>
</dbReference>
<evidence type="ECO:0000313" key="3">
    <source>
        <dbReference type="Proteomes" id="UP000016487"/>
    </source>
</evidence>
<dbReference type="GO" id="GO:0016747">
    <property type="term" value="F:acyltransferase activity, transferring groups other than amino-acyl groups"/>
    <property type="evidence" value="ECO:0007669"/>
    <property type="project" value="InterPro"/>
</dbReference>
<proteinExistence type="predicted"/>
<gene>
    <name evidence="2" type="ORF">PCIT_b0599</name>
</gene>
<reference evidence="2" key="2">
    <citation type="submission" date="2015-03" db="EMBL/GenBank/DDBJ databases">
        <title>Genome sequence of Pseudoalteromonas citrea.</title>
        <authorList>
            <person name="Xie B.-B."/>
            <person name="Rong J.-C."/>
            <person name="Qin Q.-L."/>
            <person name="Zhang Y.-Z."/>
        </authorList>
    </citation>
    <scope>NUCLEOTIDE SEQUENCE</scope>
    <source>
        <strain evidence="2">DSM 8771</strain>
    </source>
</reference>
<organism evidence="2 3">
    <name type="scientific">Pseudoalteromonas citrea</name>
    <dbReference type="NCBI Taxonomy" id="43655"/>
    <lineage>
        <taxon>Bacteria</taxon>
        <taxon>Pseudomonadati</taxon>
        <taxon>Pseudomonadota</taxon>
        <taxon>Gammaproteobacteria</taxon>
        <taxon>Alteromonadales</taxon>
        <taxon>Pseudoalteromonadaceae</taxon>
        <taxon>Pseudoalteromonas</taxon>
    </lineage>
</organism>
<dbReference type="InterPro" id="IPR016181">
    <property type="entry name" value="Acyl_CoA_acyltransferase"/>
</dbReference>
<dbReference type="RefSeq" id="WP_010361859.1">
    <property type="nucleotide sequence ID" value="NZ_AHBZ03000027.1"/>
</dbReference>
<dbReference type="Proteomes" id="UP000016487">
    <property type="component" value="Unassembled WGS sequence"/>
</dbReference>
<sequence length="225" mass="25178">MVKHALKENVAHLVSLWHSYGGVVKKEGIYRHEQWPHKAWSVDQEINESVSSLRLNRTNTPLGWKYFTFDSEQPREAVSSLVAMHKSITDVKDIFEDASIKEVVSEKELAEWVTLGSEGFGYQIDISPILRVFSQARSRLYFIMSDEIAVGTVMTWTEGRDVGIHQMAITQAGRGKGLAGKALVQLERIARFHGAQTLSLQASKKGFKIYAGAGFSPLGYISSYL</sequence>
<dbReference type="Pfam" id="PF00583">
    <property type="entry name" value="Acetyltransf_1"/>
    <property type="match status" value="1"/>
</dbReference>
<dbReference type="SUPFAM" id="SSF55729">
    <property type="entry name" value="Acyl-CoA N-acyltransferases (Nat)"/>
    <property type="match status" value="1"/>
</dbReference>
<protein>
    <recommendedName>
        <fullName evidence="1">N-acetyltransferase domain-containing protein</fullName>
    </recommendedName>
</protein>